<proteinExistence type="predicted"/>
<dbReference type="AlphaFoldDB" id="V5GPD3"/>
<dbReference type="EMBL" id="GALX01005039">
    <property type="protein sequence ID" value="JAB63427.1"/>
    <property type="molecule type" value="Transcribed_RNA"/>
</dbReference>
<gene>
    <name evidence="1" type="primary">TC3A</name>
</gene>
<reference evidence="1" key="1">
    <citation type="submission" date="2013-07" db="EMBL/GenBank/DDBJ databases">
        <title>Midgut Transcriptome Profiling of Anoplphora glabripennis, a Lignocellulose Degrading, Wood-Boring Cerambycid.</title>
        <authorList>
            <person name="Scully E.D."/>
            <person name="Hoover K."/>
            <person name="Carlson J.E."/>
            <person name="Tien M."/>
            <person name="Geib S.M."/>
        </authorList>
    </citation>
    <scope>NUCLEOTIDE SEQUENCE</scope>
</reference>
<protein>
    <submittedName>
        <fullName evidence="1">Transposable element Tc3 transposase</fullName>
    </submittedName>
</protein>
<name>V5GPD3_ANOGL</name>
<dbReference type="InterPro" id="IPR036397">
    <property type="entry name" value="RNaseH_sf"/>
</dbReference>
<sequence length="348" mass="40706">MMIGYGDRIRTHEEVCVLFNEIHPNRPPINRSTVSRTEAKFRNHGHVKDMPRSGRPTVDEEVQLQALLTIHENPQSSLRVVADNLGMSESTLSRLLHRNKYHPYKVHLVQELCDDDFDRRTEFCEMMMEECQADPDFVKRIIFSDEASFYLNGTVNKQNCRYWSDRNPHWMMEAHTQHPQKVNVWAGIVGNRILGPYFFEGNLDGARYLEFLQFHLVPSLSVLFPNEEDPDLPNETIWFQQDGAPPHYASAVRRYLDDVFPHRWIGRRGPKEWPARSPDLTPLDFFLWGYVKSKIYVNKPNSINDLKERIRQEVRAIPPEVIGNVQQEFTSRLAHCLAVNGQQFEHLI</sequence>
<dbReference type="GO" id="GO:0003676">
    <property type="term" value="F:nucleic acid binding"/>
    <property type="evidence" value="ECO:0007669"/>
    <property type="project" value="InterPro"/>
</dbReference>
<organism evidence="1">
    <name type="scientific">Anoplophora glabripennis</name>
    <name type="common">Asian longhorn beetle</name>
    <name type="synonym">Anoplophora nobilis</name>
    <dbReference type="NCBI Taxonomy" id="217634"/>
    <lineage>
        <taxon>Eukaryota</taxon>
        <taxon>Metazoa</taxon>
        <taxon>Ecdysozoa</taxon>
        <taxon>Arthropoda</taxon>
        <taxon>Hexapoda</taxon>
        <taxon>Insecta</taxon>
        <taxon>Pterygota</taxon>
        <taxon>Neoptera</taxon>
        <taxon>Endopterygota</taxon>
        <taxon>Coleoptera</taxon>
        <taxon>Polyphaga</taxon>
        <taxon>Cucujiformia</taxon>
        <taxon>Chrysomeloidea</taxon>
        <taxon>Cerambycidae</taxon>
        <taxon>Lamiinae</taxon>
        <taxon>Lamiini</taxon>
        <taxon>Anoplophora</taxon>
    </lineage>
</organism>
<dbReference type="PANTHER" id="PTHR47326">
    <property type="entry name" value="TRANSPOSABLE ELEMENT TC3 TRANSPOSASE-LIKE PROTEIN"/>
    <property type="match status" value="1"/>
</dbReference>
<accession>V5GPD3</accession>
<dbReference type="PANTHER" id="PTHR47326:SF1">
    <property type="entry name" value="HTH PSQ-TYPE DOMAIN-CONTAINING PROTEIN"/>
    <property type="match status" value="1"/>
</dbReference>
<dbReference type="Gene3D" id="3.30.420.10">
    <property type="entry name" value="Ribonuclease H-like superfamily/Ribonuclease H"/>
    <property type="match status" value="1"/>
</dbReference>
<evidence type="ECO:0000313" key="1">
    <source>
        <dbReference type="EMBL" id="JAB63427.1"/>
    </source>
</evidence>